<dbReference type="GO" id="GO:0050661">
    <property type="term" value="F:NADP binding"/>
    <property type="evidence" value="ECO:0007669"/>
    <property type="project" value="InterPro"/>
</dbReference>
<evidence type="ECO:0000256" key="5">
    <source>
        <dbReference type="ARBA" id="ARBA00022857"/>
    </source>
</evidence>
<dbReference type="EMBL" id="JANCYW010000015">
    <property type="protein sequence ID" value="KAK4537926.1"/>
    <property type="molecule type" value="Genomic_DNA"/>
</dbReference>
<evidence type="ECO:0008006" key="10">
    <source>
        <dbReference type="Google" id="ProtNLM"/>
    </source>
</evidence>
<comment type="cofactor">
    <cofactor evidence="1">
        <name>FAD</name>
        <dbReference type="ChEBI" id="CHEBI:57692"/>
    </cofactor>
</comment>
<proteinExistence type="inferred from homology"/>
<dbReference type="PANTHER" id="PTHR43098">
    <property type="entry name" value="L-ORNITHINE N(5)-MONOOXYGENASE-RELATED"/>
    <property type="match status" value="1"/>
</dbReference>
<keyword evidence="4" id="KW-0274">FAD</keyword>
<dbReference type="Proteomes" id="UP001301350">
    <property type="component" value="Unassembled WGS sequence"/>
</dbReference>
<keyword evidence="5" id="KW-0521">NADP</keyword>
<keyword evidence="7" id="KW-0503">Monooxygenase</keyword>
<sequence>MGTQPAKEAHSASTNGAVEVDALIIGAGVAGLYQLYQLRNEGLRVLAVDTAADVGGTWYWNCYPGAKFDSESYVYQYLFDERLYKDWTWSERYPSQPEIERWMHYVTERLELRRDIRFGTTVTSAVYDEARGRWMVSTDRGGTFDTRFLISCGGMLSAPLEKRFPGQERFSGRIFHTARWPREPLDLAGKRVGVVGVGATGIQVIQTIASEVAHLKVFVRTPQYVVPMKNPKYGPREEKAYKARFDELRDLLPRTHTGFEYEIKHRWADLTPEQRRAVLEETYGDGSLRAWLGGFLEIFTEPEVSEQVSEFVREKMRARLKDPKLIEKLVPTDYGFGCRRVPLETRFLEVFHRDNVEAVSVRDNPIVEVVPEGIRLDDGTVHPLDVIVLATGFDAGSGALTRIDIRGRDGRSLRDDWSRDIRTALGMMVHGYPNMFMTGAPLAPSAALCNMTTCLQQQIEWITDCIRYMRGNGYTVIEPTASFEEEWVRHHDEMANTTLIAKTNSWYTGTNVEGKPRRVLSYTAGVGTYRQKCTKVAEGGYQGFQMV</sequence>
<dbReference type="InterPro" id="IPR036188">
    <property type="entry name" value="FAD/NAD-bd_sf"/>
</dbReference>
<keyword evidence="3" id="KW-0285">Flavoprotein</keyword>
<evidence type="ECO:0000256" key="2">
    <source>
        <dbReference type="ARBA" id="ARBA00010139"/>
    </source>
</evidence>
<name>A0AAV9J0V8_CYACA</name>
<dbReference type="Gene3D" id="3.50.50.60">
    <property type="entry name" value="FAD/NAD(P)-binding domain"/>
    <property type="match status" value="3"/>
</dbReference>
<evidence type="ECO:0000256" key="3">
    <source>
        <dbReference type="ARBA" id="ARBA00022630"/>
    </source>
</evidence>
<evidence type="ECO:0000313" key="8">
    <source>
        <dbReference type="EMBL" id="KAK4537926.1"/>
    </source>
</evidence>
<evidence type="ECO:0000256" key="6">
    <source>
        <dbReference type="ARBA" id="ARBA00023002"/>
    </source>
</evidence>
<dbReference type="Pfam" id="PF00743">
    <property type="entry name" value="FMO-like"/>
    <property type="match status" value="1"/>
</dbReference>
<comment type="similarity">
    <text evidence="2">Belongs to the FAD-binding monooxygenase family.</text>
</comment>
<gene>
    <name evidence="8" type="ORF">CDCA_CDCA15G3951</name>
</gene>
<evidence type="ECO:0000256" key="1">
    <source>
        <dbReference type="ARBA" id="ARBA00001974"/>
    </source>
</evidence>
<dbReference type="GO" id="GO:0050660">
    <property type="term" value="F:flavin adenine dinucleotide binding"/>
    <property type="evidence" value="ECO:0007669"/>
    <property type="project" value="InterPro"/>
</dbReference>
<dbReference type="InterPro" id="IPR020946">
    <property type="entry name" value="Flavin_mOase-like"/>
</dbReference>
<reference evidence="8 9" key="1">
    <citation type="submission" date="2022-07" db="EMBL/GenBank/DDBJ databases">
        <title>Genome-wide signatures of adaptation to extreme environments.</title>
        <authorList>
            <person name="Cho C.H."/>
            <person name="Yoon H.S."/>
        </authorList>
    </citation>
    <scope>NUCLEOTIDE SEQUENCE [LARGE SCALE GENOMIC DNA]</scope>
    <source>
        <strain evidence="8 9">DBV 063 E5</strain>
    </source>
</reference>
<dbReference type="SUPFAM" id="SSF51905">
    <property type="entry name" value="FAD/NAD(P)-binding domain"/>
    <property type="match status" value="2"/>
</dbReference>
<protein>
    <recommendedName>
        <fullName evidence="10">Cyclohexanone monooxygenase</fullName>
    </recommendedName>
</protein>
<dbReference type="PANTHER" id="PTHR43098:SF3">
    <property type="entry name" value="L-ORNITHINE N(5)-MONOOXYGENASE-RELATED"/>
    <property type="match status" value="1"/>
</dbReference>
<dbReference type="AlphaFoldDB" id="A0AAV9J0V8"/>
<keyword evidence="9" id="KW-1185">Reference proteome</keyword>
<dbReference type="GO" id="GO:0004499">
    <property type="term" value="F:N,N-dimethylaniline monooxygenase activity"/>
    <property type="evidence" value="ECO:0007669"/>
    <property type="project" value="InterPro"/>
</dbReference>
<organism evidence="8 9">
    <name type="scientific">Cyanidium caldarium</name>
    <name type="common">Red alga</name>
    <dbReference type="NCBI Taxonomy" id="2771"/>
    <lineage>
        <taxon>Eukaryota</taxon>
        <taxon>Rhodophyta</taxon>
        <taxon>Bangiophyceae</taxon>
        <taxon>Cyanidiales</taxon>
        <taxon>Cyanidiaceae</taxon>
        <taxon>Cyanidium</taxon>
    </lineage>
</organism>
<dbReference type="InterPro" id="IPR050775">
    <property type="entry name" value="FAD-binding_Monooxygenases"/>
</dbReference>
<evidence type="ECO:0000256" key="4">
    <source>
        <dbReference type="ARBA" id="ARBA00022827"/>
    </source>
</evidence>
<keyword evidence="6" id="KW-0560">Oxidoreductase</keyword>
<comment type="caution">
    <text evidence="8">The sequence shown here is derived from an EMBL/GenBank/DDBJ whole genome shotgun (WGS) entry which is preliminary data.</text>
</comment>
<evidence type="ECO:0000313" key="9">
    <source>
        <dbReference type="Proteomes" id="UP001301350"/>
    </source>
</evidence>
<accession>A0AAV9J0V8</accession>
<evidence type="ECO:0000256" key="7">
    <source>
        <dbReference type="ARBA" id="ARBA00023033"/>
    </source>
</evidence>